<proteinExistence type="inferred from homology"/>
<dbReference type="InterPro" id="IPR036188">
    <property type="entry name" value="FAD/NAD-bd_sf"/>
</dbReference>
<dbReference type="Pfam" id="PF01593">
    <property type="entry name" value="Amino_oxidase"/>
    <property type="match status" value="1"/>
</dbReference>
<dbReference type="InterPro" id="IPR035959">
    <property type="entry name" value="RutC-like_sf"/>
</dbReference>
<dbReference type="Proteomes" id="UP000799539">
    <property type="component" value="Unassembled WGS sequence"/>
</dbReference>
<dbReference type="PANTHER" id="PTHR43563">
    <property type="entry name" value="AMINE OXIDASE"/>
    <property type="match status" value="1"/>
</dbReference>
<feature type="binding site" evidence="5">
    <location>
        <position position="488"/>
    </location>
    <ligand>
        <name>substrate</name>
    </ligand>
</feature>
<evidence type="ECO:0000313" key="8">
    <source>
        <dbReference type="EMBL" id="KAF2215985.1"/>
    </source>
</evidence>
<protein>
    <recommendedName>
        <fullName evidence="6">Amine oxidase</fullName>
        <ecNumber evidence="6">1.4.3.-</ecNumber>
    </recommendedName>
</protein>
<evidence type="ECO:0000313" key="9">
    <source>
        <dbReference type="Proteomes" id="UP000799539"/>
    </source>
</evidence>
<comment type="similarity">
    <text evidence="2 6">Belongs to the flavin monoamine oxidase family.</text>
</comment>
<dbReference type="InterPro" id="IPR002937">
    <property type="entry name" value="Amino_oxidase"/>
</dbReference>
<feature type="binding site" evidence="5">
    <location>
        <begin position="174"/>
        <end position="175"/>
    </location>
    <ligand>
        <name>FAD</name>
        <dbReference type="ChEBI" id="CHEBI:57692"/>
    </ligand>
</feature>
<dbReference type="SUPFAM" id="SSF54373">
    <property type="entry name" value="FAD-linked reductases, C-terminal domain"/>
    <property type="match status" value="1"/>
</dbReference>
<dbReference type="Gene3D" id="3.90.660.10">
    <property type="match status" value="1"/>
</dbReference>
<dbReference type="Gene3D" id="3.30.1330.40">
    <property type="entry name" value="RutC-like"/>
    <property type="match status" value="1"/>
</dbReference>
<accession>A0A6A6FR66</accession>
<keyword evidence="9" id="KW-1185">Reference proteome</keyword>
<dbReference type="OrthoDB" id="5046242at2759"/>
<gene>
    <name evidence="8" type="ORF">CERZMDRAFT_35177</name>
</gene>
<feature type="binding site" evidence="5">
    <location>
        <position position="382"/>
    </location>
    <ligand>
        <name>FAD</name>
        <dbReference type="ChEBI" id="CHEBI:57692"/>
    </ligand>
</feature>
<dbReference type="AlphaFoldDB" id="A0A6A6FR66"/>
<dbReference type="InterPro" id="IPR050703">
    <property type="entry name" value="Flavin_MAO"/>
</dbReference>
<name>A0A6A6FR66_9PEZI</name>
<dbReference type="EC" id="1.4.3.-" evidence="6"/>
<evidence type="ECO:0000256" key="1">
    <source>
        <dbReference type="ARBA" id="ARBA00001974"/>
    </source>
</evidence>
<dbReference type="SUPFAM" id="SSF55298">
    <property type="entry name" value="YjgF-like"/>
    <property type="match status" value="1"/>
</dbReference>
<evidence type="ECO:0000256" key="4">
    <source>
        <dbReference type="ARBA" id="ARBA00048448"/>
    </source>
</evidence>
<evidence type="ECO:0000256" key="5">
    <source>
        <dbReference type="PIRSR" id="PIRSR601613-1"/>
    </source>
</evidence>
<dbReference type="InterPro" id="IPR001613">
    <property type="entry name" value="Flavin_amine_oxidase"/>
</dbReference>
<feature type="binding site" evidence="5">
    <location>
        <position position="155"/>
    </location>
    <ligand>
        <name>FAD</name>
        <dbReference type="ChEBI" id="CHEBI:57692"/>
    </ligand>
</feature>
<evidence type="ECO:0000259" key="7">
    <source>
        <dbReference type="Pfam" id="PF01593"/>
    </source>
</evidence>
<dbReference type="SUPFAM" id="SSF51905">
    <property type="entry name" value="FAD/NAD(P)-binding domain"/>
    <property type="match status" value="1"/>
</dbReference>
<comment type="cofactor">
    <cofactor evidence="1 6">
        <name>FAD</name>
        <dbReference type="ChEBI" id="CHEBI:57692"/>
    </cofactor>
</comment>
<comment type="catalytic activity">
    <reaction evidence="4">
        <text>a secondary aliphatic amine + O2 + H2O = a primary amine + an aldehyde + H2O2</text>
        <dbReference type="Rhea" id="RHEA:26414"/>
        <dbReference type="ChEBI" id="CHEBI:15377"/>
        <dbReference type="ChEBI" id="CHEBI:15379"/>
        <dbReference type="ChEBI" id="CHEBI:16240"/>
        <dbReference type="ChEBI" id="CHEBI:17478"/>
        <dbReference type="ChEBI" id="CHEBI:58855"/>
        <dbReference type="ChEBI" id="CHEBI:65296"/>
        <dbReference type="EC" id="1.4.3.4"/>
    </reaction>
</comment>
<dbReference type="Gene3D" id="1.10.405.10">
    <property type="entry name" value="Guanine Nucleotide Dissociation Inhibitor, domain 1"/>
    <property type="match status" value="1"/>
</dbReference>
<keyword evidence="3 6" id="KW-0560">Oxidoreductase</keyword>
<evidence type="ECO:0000256" key="2">
    <source>
        <dbReference type="ARBA" id="ARBA00005995"/>
    </source>
</evidence>
<evidence type="ECO:0000256" key="3">
    <source>
        <dbReference type="ARBA" id="ARBA00023002"/>
    </source>
</evidence>
<dbReference type="GO" id="GO:0097621">
    <property type="term" value="F:monoamine oxidase activity"/>
    <property type="evidence" value="ECO:0007669"/>
    <property type="project" value="UniProtKB-EC"/>
</dbReference>
<feature type="domain" description="Amine oxidase" evidence="7">
    <location>
        <begin position="154"/>
        <end position="597"/>
    </location>
</feature>
<sequence length="605" mass="66697">MSNRTSDPHFGAAKILPYGIRTSPYYSSVTHSNGPCTIVTLAGQIGARPDGIVPSDPVEQYRLAISNLGRCLEAAGARVQDILKLNYYIVNYDSNNPRHRPILMEFLGDHRPASTLIPVEKLAAPEFLFEIEATAAIPQNPTERVDVVVVGAGLSGLQAAVDLHKAGKTVKVLEARDRVGGKTWSRAAQGSVCDVGAAWINDTNQTKMYALARKYGLELITQNTTGDIVCDEGIGSHKSHPYGQLLPSATDKAQIEDIVRVRDIFEATCQQIDIYNPVASGKKLREDLDDITFEQWVQTLNASEHAMNALRVGTRAMLGVEPSELSALYFLDYCKSGGGYMQMRSDQKDGGQYLRIYSGTQSFSKSLATALPEGALLLMSPVRRIEQIDGAGVRVTSARGIFDASRVIVSVPTPLYQEITFSPPLPTAKLELSRSSRLGDYCKSIVFYQSPWWRKFGLTGMSQSAKGPCVVTRDTSVDADKHYSLTCFLVGQPARDWMILSEEGRNKAVLDHIRKLFGKFAHVEEPMHIEEQIWRNEQWSQGCPCPVLGPGGLTKFETVLREPVGKVHFVGTETAYEWKGYMEGAVRSGERGAEEVLRCLDQMKL</sequence>
<dbReference type="Gene3D" id="3.50.50.60">
    <property type="entry name" value="FAD/NAD(P)-binding domain"/>
    <property type="match status" value="1"/>
</dbReference>
<keyword evidence="6" id="KW-0285">Flavoprotein</keyword>
<reference evidence="8" key="1">
    <citation type="journal article" date="2020" name="Stud. Mycol.">
        <title>101 Dothideomycetes genomes: a test case for predicting lifestyles and emergence of pathogens.</title>
        <authorList>
            <person name="Haridas S."/>
            <person name="Albert R."/>
            <person name="Binder M."/>
            <person name="Bloem J."/>
            <person name="Labutti K."/>
            <person name="Salamov A."/>
            <person name="Andreopoulos B."/>
            <person name="Baker S."/>
            <person name="Barry K."/>
            <person name="Bills G."/>
            <person name="Bluhm B."/>
            <person name="Cannon C."/>
            <person name="Castanera R."/>
            <person name="Culley D."/>
            <person name="Daum C."/>
            <person name="Ezra D."/>
            <person name="Gonzalez J."/>
            <person name="Henrissat B."/>
            <person name="Kuo A."/>
            <person name="Liang C."/>
            <person name="Lipzen A."/>
            <person name="Lutzoni F."/>
            <person name="Magnuson J."/>
            <person name="Mondo S."/>
            <person name="Nolan M."/>
            <person name="Ohm R."/>
            <person name="Pangilinan J."/>
            <person name="Park H.-J."/>
            <person name="Ramirez L."/>
            <person name="Alfaro M."/>
            <person name="Sun H."/>
            <person name="Tritt A."/>
            <person name="Yoshinaga Y."/>
            <person name="Zwiers L.-H."/>
            <person name="Turgeon B."/>
            <person name="Goodwin S."/>
            <person name="Spatafora J."/>
            <person name="Crous P."/>
            <person name="Grigoriev I."/>
        </authorList>
    </citation>
    <scope>NUCLEOTIDE SEQUENCE</scope>
    <source>
        <strain evidence="8">SCOH1-5</strain>
    </source>
</reference>
<organism evidence="8 9">
    <name type="scientific">Cercospora zeae-maydis SCOH1-5</name>
    <dbReference type="NCBI Taxonomy" id="717836"/>
    <lineage>
        <taxon>Eukaryota</taxon>
        <taxon>Fungi</taxon>
        <taxon>Dikarya</taxon>
        <taxon>Ascomycota</taxon>
        <taxon>Pezizomycotina</taxon>
        <taxon>Dothideomycetes</taxon>
        <taxon>Dothideomycetidae</taxon>
        <taxon>Mycosphaerellales</taxon>
        <taxon>Mycosphaerellaceae</taxon>
        <taxon>Cercospora</taxon>
    </lineage>
</organism>
<dbReference type="PANTHER" id="PTHR43563:SF14">
    <property type="entry name" value="AMINE OXIDASE"/>
    <property type="match status" value="1"/>
</dbReference>
<dbReference type="InterPro" id="IPR006175">
    <property type="entry name" value="YjgF/YER057c/UK114"/>
</dbReference>
<dbReference type="Pfam" id="PF01042">
    <property type="entry name" value="Ribonuc_L-PSP"/>
    <property type="match status" value="1"/>
</dbReference>
<feature type="binding site" evidence="5">
    <location>
        <position position="573"/>
    </location>
    <ligand>
        <name>FAD</name>
        <dbReference type="ChEBI" id="CHEBI:57692"/>
    </ligand>
</feature>
<dbReference type="PRINTS" id="PR00757">
    <property type="entry name" value="AMINEOXDASEF"/>
</dbReference>
<dbReference type="EMBL" id="ML992665">
    <property type="protein sequence ID" value="KAF2215985.1"/>
    <property type="molecule type" value="Genomic_DNA"/>
</dbReference>
<evidence type="ECO:0000256" key="6">
    <source>
        <dbReference type="RuleBase" id="RU362067"/>
    </source>
</evidence>
<keyword evidence="6" id="KW-0274">FAD</keyword>